<dbReference type="RefSeq" id="WP_216414845.1">
    <property type="nucleotide sequence ID" value="NZ_JAHLQK010000001.1"/>
</dbReference>
<gene>
    <name evidence="4" type="ORF">KQI88_02885</name>
</gene>
<dbReference type="SMART" id="SM00448">
    <property type="entry name" value="REC"/>
    <property type="match status" value="1"/>
</dbReference>
<dbReference type="CDD" id="cd17532">
    <property type="entry name" value="REC_LytTR_AlgR-like"/>
    <property type="match status" value="1"/>
</dbReference>
<dbReference type="Proteomes" id="UP000779508">
    <property type="component" value="Unassembled WGS sequence"/>
</dbReference>
<keyword evidence="1" id="KW-0597">Phosphoprotein</keyword>
<protein>
    <submittedName>
        <fullName evidence="4">LytTR family DNA-binding domain-containing protein</fullName>
    </submittedName>
</protein>
<proteinExistence type="predicted"/>
<dbReference type="Pfam" id="PF00072">
    <property type="entry name" value="Response_reg"/>
    <property type="match status" value="1"/>
</dbReference>
<dbReference type="PANTHER" id="PTHR37299:SF1">
    <property type="entry name" value="STAGE 0 SPORULATION PROTEIN A HOMOLOG"/>
    <property type="match status" value="1"/>
</dbReference>
<evidence type="ECO:0000259" key="2">
    <source>
        <dbReference type="PROSITE" id="PS50110"/>
    </source>
</evidence>
<accession>A0ABS6G1U9</accession>
<dbReference type="EMBL" id="JAHLQK010000001">
    <property type="protein sequence ID" value="MBU5675360.1"/>
    <property type="molecule type" value="Genomic_DNA"/>
</dbReference>
<evidence type="ECO:0000256" key="1">
    <source>
        <dbReference type="PROSITE-ProRule" id="PRU00169"/>
    </source>
</evidence>
<feature type="modified residue" description="4-aspartylphosphate" evidence="1">
    <location>
        <position position="54"/>
    </location>
</feature>
<organism evidence="4 5">
    <name type="scientific">Alkaliphilus flagellatus</name>
    <dbReference type="NCBI Taxonomy" id="2841507"/>
    <lineage>
        <taxon>Bacteria</taxon>
        <taxon>Bacillati</taxon>
        <taxon>Bacillota</taxon>
        <taxon>Clostridia</taxon>
        <taxon>Peptostreptococcales</taxon>
        <taxon>Natronincolaceae</taxon>
        <taxon>Alkaliphilus</taxon>
    </lineage>
</organism>
<dbReference type="Pfam" id="PF04397">
    <property type="entry name" value="LytTR"/>
    <property type="match status" value="1"/>
</dbReference>
<reference evidence="4 5" key="1">
    <citation type="submission" date="2021-06" db="EMBL/GenBank/DDBJ databases">
        <authorList>
            <person name="Sun Q."/>
            <person name="Li D."/>
        </authorList>
    </citation>
    <scope>NUCLEOTIDE SEQUENCE [LARGE SCALE GENOMIC DNA]</scope>
    <source>
        <strain evidence="4 5">MSJ-5</strain>
    </source>
</reference>
<feature type="domain" description="Response regulatory" evidence="2">
    <location>
        <begin position="3"/>
        <end position="117"/>
    </location>
</feature>
<dbReference type="InterPro" id="IPR007492">
    <property type="entry name" value="LytTR_DNA-bd_dom"/>
</dbReference>
<sequence>MIRCLIVDDELPARKELRFLLQQLKDIEVIGEAAYGFEAIELNRKLKPDVIFLDIHMPKMSGIEVAEKIIKEGYVPLIIFVTAFEEFAVEAFEVNAIDYLLKPTAKERLEKSIKRVSYMIYETKNISYGKQIENLINTFNSHKQNKVSKISIYSNGKLIPVDPSEIVYATVEERNTLIISTKGIFEFNNTLSQLEEKLNYQNFFRTHKSFLINLDFIEEIVPWFNSTYLIELKNVEEKIPVSRSKIKDFRIIMNIS</sequence>
<dbReference type="PROSITE" id="PS50110">
    <property type="entry name" value="RESPONSE_REGULATORY"/>
    <property type="match status" value="1"/>
</dbReference>
<dbReference type="InterPro" id="IPR001789">
    <property type="entry name" value="Sig_transdc_resp-reg_receiver"/>
</dbReference>
<dbReference type="PANTHER" id="PTHR37299">
    <property type="entry name" value="TRANSCRIPTIONAL REGULATOR-RELATED"/>
    <property type="match status" value="1"/>
</dbReference>
<keyword evidence="5" id="KW-1185">Reference proteome</keyword>
<keyword evidence="4" id="KW-0238">DNA-binding</keyword>
<evidence type="ECO:0000259" key="3">
    <source>
        <dbReference type="PROSITE" id="PS50930"/>
    </source>
</evidence>
<dbReference type="InterPro" id="IPR046947">
    <property type="entry name" value="LytR-like"/>
</dbReference>
<comment type="caution">
    <text evidence="4">The sequence shown here is derived from an EMBL/GenBank/DDBJ whole genome shotgun (WGS) entry which is preliminary data.</text>
</comment>
<name>A0ABS6G1U9_9FIRM</name>
<dbReference type="SMART" id="SM00850">
    <property type="entry name" value="LytTR"/>
    <property type="match status" value="1"/>
</dbReference>
<evidence type="ECO:0000313" key="5">
    <source>
        <dbReference type="Proteomes" id="UP000779508"/>
    </source>
</evidence>
<dbReference type="PROSITE" id="PS50930">
    <property type="entry name" value="HTH_LYTTR"/>
    <property type="match status" value="1"/>
</dbReference>
<dbReference type="GO" id="GO:0003677">
    <property type="term" value="F:DNA binding"/>
    <property type="evidence" value="ECO:0007669"/>
    <property type="project" value="UniProtKB-KW"/>
</dbReference>
<evidence type="ECO:0000313" key="4">
    <source>
        <dbReference type="EMBL" id="MBU5675360.1"/>
    </source>
</evidence>
<feature type="domain" description="HTH LytTR-type" evidence="3">
    <location>
        <begin position="150"/>
        <end position="255"/>
    </location>
</feature>